<evidence type="ECO:0000313" key="1">
    <source>
        <dbReference type="EMBL" id="OBZ77910.1"/>
    </source>
</evidence>
<gene>
    <name evidence="1" type="ORF">A0H81_02131</name>
</gene>
<keyword evidence="2" id="KW-1185">Reference proteome</keyword>
<protein>
    <submittedName>
        <fullName evidence="1">Uncharacterized protein</fullName>
    </submittedName>
</protein>
<accession>A0A1C7MM31</accession>
<dbReference type="EMBL" id="LUGG01000002">
    <property type="protein sequence ID" value="OBZ77910.1"/>
    <property type="molecule type" value="Genomic_DNA"/>
</dbReference>
<dbReference type="AlphaFoldDB" id="A0A1C7MM31"/>
<comment type="caution">
    <text evidence="1">The sequence shown here is derived from an EMBL/GenBank/DDBJ whole genome shotgun (WGS) entry which is preliminary data.</text>
</comment>
<reference evidence="1 2" key="1">
    <citation type="submission" date="2016-03" db="EMBL/GenBank/DDBJ databases">
        <title>Whole genome sequencing of Grifola frondosa 9006-11.</title>
        <authorList>
            <person name="Min B."/>
            <person name="Park H."/>
            <person name="Kim J.-G."/>
            <person name="Cho H."/>
            <person name="Oh Y.-L."/>
            <person name="Kong W.-S."/>
            <person name="Choi I.-G."/>
        </authorList>
    </citation>
    <scope>NUCLEOTIDE SEQUENCE [LARGE SCALE GENOMIC DNA]</scope>
    <source>
        <strain evidence="1 2">9006-11</strain>
    </source>
</reference>
<evidence type="ECO:0000313" key="2">
    <source>
        <dbReference type="Proteomes" id="UP000092993"/>
    </source>
</evidence>
<sequence>MMGLSKTRSDQSPELRMSRHTATCFSNVRWQKTCGRHLYTFTSTAILFVRCGEGVPVPFHLITQLPDMSSTTFPVEVFEHIIDAVAEQDAACVDKDDEDENLLEIKRTLPEEASAFTQFTAS</sequence>
<name>A0A1C7MM31_GRIFR</name>
<proteinExistence type="predicted"/>
<organism evidence="1 2">
    <name type="scientific">Grifola frondosa</name>
    <name type="common">Maitake</name>
    <name type="synonym">Polyporus frondosus</name>
    <dbReference type="NCBI Taxonomy" id="5627"/>
    <lineage>
        <taxon>Eukaryota</taxon>
        <taxon>Fungi</taxon>
        <taxon>Dikarya</taxon>
        <taxon>Basidiomycota</taxon>
        <taxon>Agaricomycotina</taxon>
        <taxon>Agaricomycetes</taxon>
        <taxon>Polyporales</taxon>
        <taxon>Grifolaceae</taxon>
        <taxon>Grifola</taxon>
    </lineage>
</organism>
<dbReference type="Proteomes" id="UP000092993">
    <property type="component" value="Unassembled WGS sequence"/>
</dbReference>